<evidence type="ECO:0000313" key="5">
    <source>
        <dbReference type="Proteomes" id="UP000019322"/>
    </source>
</evidence>
<sequence length="411" mass="47980">MTKISNNDAWTNIFDDLKILDKITIDSYFDISADEIKRRDGKEARLMTKIDHREHLPTVMQENGLSILAIQNGLYRIARTDPFINIEKEPQCHVKIIQQPTNGIITLDPLNIQSESAALDIANISNILDDVFGEKTLLTIRGRLRGELSFSLNSIPYDINGVQIEVDGGYEGAKSVNLIEAKLGYRGNINIRQLLYPELFWKNQLRGRRKEVKSFIFYYQDDIFRFIPFKYDGNIITASHEEEKAFAFSRVSTFQLSNIEQPTRLLVNDEIPFPQADDFEKIHAIFLNIQNEECPQKVNIIGNFDIELVERQYDYYFNVLRWMNLCTVWNGCIALTEQGKYLLSLNIEKRMEEFTRIIFSETICYKVLKGLPQNEADFARYHISGSTIKRRLSTIRSWIKYFNNFFEKKLF</sequence>
<dbReference type="AlphaFoldDB" id="A0AA86DYB3"/>
<dbReference type="Proteomes" id="UP000019322">
    <property type="component" value="Chromosome"/>
</dbReference>
<dbReference type="REBASE" id="79005">
    <property type="entry name" value="Smu12446ORF1787P"/>
</dbReference>
<organism evidence="4 5">
    <name type="scientific">Sulfurospirillum multivorans (strain DM 12446 / JCM 15788 / NBRC 109480)</name>
    <dbReference type="NCBI Taxonomy" id="1150621"/>
    <lineage>
        <taxon>Bacteria</taxon>
        <taxon>Pseudomonadati</taxon>
        <taxon>Campylobacterota</taxon>
        <taxon>Epsilonproteobacteria</taxon>
        <taxon>Campylobacterales</taxon>
        <taxon>Sulfurospirillaceae</taxon>
        <taxon>Sulfurospirillum</taxon>
    </lineage>
</organism>
<dbReference type="InterPro" id="IPR055650">
    <property type="entry name" value="DUF7226"/>
</dbReference>
<accession>A0AA86DYB3</accession>
<feature type="domain" description="DUF7226" evidence="3">
    <location>
        <begin position="306"/>
        <end position="402"/>
    </location>
</feature>
<dbReference type="EMBL" id="CP007201">
    <property type="protein sequence ID" value="AHJ13043.1"/>
    <property type="molecule type" value="Genomic_DNA"/>
</dbReference>
<dbReference type="KEGG" id="smul:SMUL_1788"/>
<feature type="domain" description="DUF6997" evidence="2">
    <location>
        <begin position="81"/>
        <end position="248"/>
    </location>
</feature>
<evidence type="ECO:0000259" key="2">
    <source>
        <dbReference type="Pfam" id="PF22518"/>
    </source>
</evidence>
<feature type="domain" description="DUF6996" evidence="1">
    <location>
        <begin position="7"/>
        <end position="77"/>
    </location>
</feature>
<dbReference type="Pfam" id="PF22518">
    <property type="entry name" value="DUF6997"/>
    <property type="match status" value="1"/>
</dbReference>
<evidence type="ECO:0000259" key="3">
    <source>
        <dbReference type="Pfam" id="PF23871"/>
    </source>
</evidence>
<protein>
    <submittedName>
        <fullName evidence="4">Mu-like prophage protein gp29</fullName>
    </submittedName>
</protein>
<gene>
    <name evidence="4" type="ORF">SMUL_1788</name>
</gene>
<dbReference type="RefSeq" id="WP_025344914.1">
    <property type="nucleotide sequence ID" value="NZ_CP007201.1"/>
</dbReference>
<dbReference type="InterPro" id="IPR054265">
    <property type="entry name" value="DUF6996"/>
</dbReference>
<dbReference type="Pfam" id="PF23871">
    <property type="entry name" value="DUF7226"/>
    <property type="match status" value="1"/>
</dbReference>
<reference evidence="4 5" key="1">
    <citation type="journal article" date="2014" name="Environ. Microbiol.">
        <title>Insights into organohalide respiration and the versatile catabolism of Sulfurospirillum multivorans gained from comparative genomics and physiological studies.</title>
        <authorList>
            <person name="Goris T."/>
            <person name="Schubert T."/>
            <person name="Gadkari J."/>
            <person name="Wubet T."/>
            <person name="Tarkka M."/>
            <person name="Buscot F."/>
            <person name="Adrian L."/>
            <person name="Diekert G."/>
        </authorList>
    </citation>
    <scope>NUCLEOTIDE SEQUENCE [LARGE SCALE GENOMIC DNA]</scope>
    <source>
        <strain evidence="5">DM 12446 / JCM 15788 / NBRC 109480</strain>
    </source>
</reference>
<dbReference type="Pfam" id="PF22515">
    <property type="entry name" value="DUF6996"/>
    <property type="match status" value="1"/>
</dbReference>
<name>A0AA86DYB3_SULMK</name>
<evidence type="ECO:0000313" key="4">
    <source>
        <dbReference type="EMBL" id="AHJ13043.1"/>
    </source>
</evidence>
<evidence type="ECO:0000259" key="1">
    <source>
        <dbReference type="Pfam" id="PF22515"/>
    </source>
</evidence>
<proteinExistence type="predicted"/>
<dbReference type="InterPro" id="IPR054266">
    <property type="entry name" value="DUF6997"/>
</dbReference>